<dbReference type="EMBL" id="JAUSXK010000001">
    <property type="protein sequence ID" value="MDQ0642178.1"/>
    <property type="molecule type" value="Genomic_DNA"/>
</dbReference>
<feature type="modified residue" description="Phosphocysteine; by EIIA" evidence="7">
    <location>
        <position position="25"/>
    </location>
</feature>
<evidence type="ECO:0000259" key="8">
    <source>
        <dbReference type="PROSITE" id="PS51100"/>
    </source>
</evidence>
<gene>
    <name evidence="9" type="ORF">QFZ46_000338</name>
</gene>
<dbReference type="Gene3D" id="3.40.50.2300">
    <property type="match status" value="1"/>
</dbReference>
<evidence type="ECO:0000313" key="9">
    <source>
        <dbReference type="EMBL" id="MDQ0642178.1"/>
    </source>
</evidence>
<name>A0ABU0P4B8_9MICO</name>
<dbReference type="Pfam" id="PF02302">
    <property type="entry name" value="PTS_IIB"/>
    <property type="match status" value="1"/>
</dbReference>
<evidence type="ECO:0000256" key="2">
    <source>
        <dbReference type="ARBA" id="ARBA00022553"/>
    </source>
</evidence>
<dbReference type="SUPFAM" id="SSF52794">
    <property type="entry name" value="PTS system IIB component-like"/>
    <property type="match status" value="1"/>
</dbReference>
<protein>
    <submittedName>
        <fullName evidence="9">PTS system cellobiose-specific IIB component</fullName>
        <ecNumber evidence="9">2.7.1.196</ecNumber>
        <ecNumber evidence="9">2.7.1.205</ecNumber>
    </submittedName>
</protein>
<keyword evidence="2" id="KW-0597">Phosphoprotein</keyword>
<keyword evidence="6" id="KW-0418">Kinase</keyword>
<organism evidence="9 10">
    <name type="scientific">Microbacterium murale</name>
    <dbReference type="NCBI Taxonomy" id="1081040"/>
    <lineage>
        <taxon>Bacteria</taxon>
        <taxon>Bacillati</taxon>
        <taxon>Actinomycetota</taxon>
        <taxon>Actinomycetes</taxon>
        <taxon>Micrococcales</taxon>
        <taxon>Microbacteriaceae</taxon>
        <taxon>Microbacterium</taxon>
    </lineage>
</organism>
<proteinExistence type="predicted"/>
<dbReference type="EC" id="2.7.1.196" evidence="9"/>
<dbReference type="InterPro" id="IPR013012">
    <property type="entry name" value="PTS_EIIB_3"/>
</dbReference>
<evidence type="ECO:0000256" key="1">
    <source>
        <dbReference type="ARBA" id="ARBA00022448"/>
    </source>
</evidence>
<accession>A0ABU0P4B8</accession>
<dbReference type="PROSITE" id="PS51100">
    <property type="entry name" value="PTS_EIIB_TYPE_3"/>
    <property type="match status" value="1"/>
</dbReference>
<dbReference type="InterPro" id="IPR003501">
    <property type="entry name" value="PTS_EIIB_2/3"/>
</dbReference>
<dbReference type="Proteomes" id="UP001239085">
    <property type="component" value="Unassembled WGS sequence"/>
</dbReference>
<evidence type="ECO:0000256" key="4">
    <source>
        <dbReference type="ARBA" id="ARBA00022679"/>
    </source>
</evidence>
<evidence type="ECO:0000256" key="3">
    <source>
        <dbReference type="ARBA" id="ARBA00022597"/>
    </source>
</evidence>
<evidence type="ECO:0000256" key="7">
    <source>
        <dbReference type="PROSITE-ProRule" id="PRU00423"/>
    </source>
</evidence>
<comment type="caution">
    <text evidence="9">The sequence shown here is derived from an EMBL/GenBank/DDBJ whole genome shotgun (WGS) entry which is preliminary data.</text>
</comment>
<dbReference type="GO" id="GO:0016740">
    <property type="term" value="F:transferase activity"/>
    <property type="evidence" value="ECO:0007669"/>
    <property type="project" value="UniProtKB-KW"/>
</dbReference>
<dbReference type="EC" id="2.7.1.205" evidence="9"/>
<evidence type="ECO:0000256" key="6">
    <source>
        <dbReference type="ARBA" id="ARBA00022777"/>
    </source>
</evidence>
<keyword evidence="5" id="KW-0598">Phosphotransferase system</keyword>
<evidence type="ECO:0000313" key="10">
    <source>
        <dbReference type="Proteomes" id="UP001239085"/>
    </source>
</evidence>
<keyword evidence="3" id="KW-0762">Sugar transport</keyword>
<feature type="domain" description="PTS EIIB type-3" evidence="8">
    <location>
        <begin position="18"/>
        <end position="118"/>
    </location>
</feature>
<keyword evidence="4 9" id="KW-0808">Transferase</keyword>
<reference evidence="9 10" key="1">
    <citation type="submission" date="2023-07" db="EMBL/GenBank/DDBJ databases">
        <title>Comparative genomics of wheat-associated soil bacteria to identify genetic determinants of phenazine resistance.</title>
        <authorList>
            <person name="Mouncey N."/>
        </authorList>
    </citation>
    <scope>NUCLEOTIDE SEQUENCE [LARGE SCALE GENOMIC DNA]</scope>
    <source>
        <strain evidence="9 10">W2I7</strain>
    </source>
</reference>
<sequence length="123" mass="12663">MAPLTATSQNGEEEEVASMRILVVCGAGASSTFVAQRLRRAASAAGLDWDTAAGTEQTIPTAFADLVLVGPHLADRLDAIRAAARGPVAVLPDDVFSDRDGTRTLDVALKTLSDSPPTAKGTS</sequence>
<keyword evidence="1" id="KW-0813">Transport</keyword>
<dbReference type="InterPro" id="IPR036095">
    <property type="entry name" value="PTS_EIIB-like_sf"/>
</dbReference>
<evidence type="ECO:0000256" key="5">
    <source>
        <dbReference type="ARBA" id="ARBA00022683"/>
    </source>
</evidence>
<keyword evidence="10" id="KW-1185">Reference proteome</keyword>